<reference evidence="1" key="1">
    <citation type="submission" date="2019-10" db="EMBL/GenBank/DDBJ databases">
        <authorList>
            <person name="Soares A.E.R."/>
            <person name="Aleixo A."/>
            <person name="Schneider P."/>
            <person name="Miyaki C.Y."/>
            <person name="Schneider M.P."/>
            <person name="Mello C."/>
            <person name="Vasconcelos A.T.R."/>
        </authorList>
    </citation>
    <scope>NUCLEOTIDE SEQUENCE</scope>
    <source>
        <tissue evidence="1">Muscle</tissue>
    </source>
</reference>
<comment type="caution">
    <text evidence="1">The sequence shown here is derived from an EMBL/GenBank/DDBJ whole genome shotgun (WGS) entry which is preliminary data.</text>
</comment>
<accession>A0ABQ9DEV1</accession>
<dbReference type="Proteomes" id="UP001145742">
    <property type="component" value="Unassembled WGS sequence"/>
</dbReference>
<keyword evidence="2" id="KW-1185">Reference proteome</keyword>
<evidence type="ECO:0000313" key="1">
    <source>
        <dbReference type="EMBL" id="KAJ7417183.1"/>
    </source>
</evidence>
<dbReference type="EMBL" id="WHWB01033778">
    <property type="protein sequence ID" value="KAJ7417183.1"/>
    <property type="molecule type" value="Genomic_DNA"/>
</dbReference>
<proteinExistence type="predicted"/>
<protein>
    <submittedName>
        <fullName evidence="1">Uncharacterized protein</fullName>
    </submittedName>
</protein>
<sequence length="83" mass="9215">MARQRGGFLQEASHQVVAGGSAVLGFMSSAEGAHDFTVCGIDEDFEEHWSQDRVLMDTTHHQPPPRYRAIDQNSLAVSRECLE</sequence>
<gene>
    <name evidence="1" type="ORF">WISP_65820</name>
</gene>
<name>A0ABQ9DEV1_9PASS</name>
<evidence type="ECO:0000313" key="2">
    <source>
        <dbReference type="Proteomes" id="UP001145742"/>
    </source>
</evidence>
<organism evidence="1 2">
    <name type="scientific">Willisornis vidua</name>
    <name type="common">Xingu scale-backed antbird</name>
    <dbReference type="NCBI Taxonomy" id="1566151"/>
    <lineage>
        <taxon>Eukaryota</taxon>
        <taxon>Metazoa</taxon>
        <taxon>Chordata</taxon>
        <taxon>Craniata</taxon>
        <taxon>Vertebrata</taxon>
        <taxon>Euteleostomi</taxon>
        <taxon>Archelosauria</taxon>
        <taxon>Archosauria</taxon>
        <taxon>Dinosauria</taxon>
        <taxon>Saurischia</taxon>
        <taxon>Theropoda</taxon>
        <taxon>Coelurosauria</taxon>
        <taxon>Aves</taxon>
        <taxon>Neognathae</taxon>
        <taxon>Neoaves</taxon>
        <taxon>Telluraves</taxon>
        <taxon>Australaves</taxon>
        <taxon>Passeriformes</taxon>
        <taxon>Thamnophilidae</taxon>
        <taxon>Willisornis</taxon>
    </lineage>
</organism>